<dbReference type="PROSITE" id="PS51192">
    <property type="entry name" value="HELICASE_ATP_BIND_1"/>
    <property type="match status" value="1"/>
</dbReference>
<evidence type="ECO:0000313" key="3">
    <source>
        <dbReference type="Proteomes" id="UP000192418"/>
    </source>
</evidence>
<dbReference type="SUPFAM" id="SSF52540">
    <property type="entry name" value="P-loop containing nucleoside triphosphate hydrolases"/>
    <property type="match status" value="1"/>
</dbReference>
<dbReference type="Proteomes" id="UP000192418">
    <property type="component" value="Unassembled WGS sequence"/>
</dbReference>
<proteinExistence type="predicted"/>
<sequence>MILQAAGDLQEFKLQGAGIEIRQNVDAPLPADNPDACENAHDKKDEENNGIRYALKVGNAFGSHRLDMDRCLVITTYQTLRDYQFSLCRIDWSFVIFDEAQHIKNPNTLATRAAKGLKAQFKLLATGTPVENHLGDFWCLMDTASPGTLGAYQSFRETYINPIRQAAGSEVFQVRLDVGRKLRKETGALMLRRLKEDNIEGLPSLPLLPPTM</sequence>
<dbReference type="InterPro" id="IPR027417">
    <property type="entry name" value="P-loop_NTPase"/>
</dbReference>
<reference evidence="2 3" key="1">
    <citation type="submission" date="2017-04" db="EMBL/GenBank/DDBJ databases">
        <authorList>
            <person name="Afonso C.L."/>
            <person name="Miller P.J."/>
            <person name="Scott M.A."/>
            <person name="Spackman E."/>
            <person name="Goraichik I."/>
            <person name="Dimitrov K.M."/>
            <person name="Suarez D.L."/>
            <person name="Swayne D.E."/>
        </authorList>
    </citation>
    <scope>NUCLEOTIDE SEQUENCE [LARGE SCALE GENOMIC DNA]</scope>
    <source>
        <strain evidence="2 3">DSM 3385</strain>
    </source>
</reference>
<dbReference type="InterPro" id="IPR014001">
    <property type="entry name" value="Helicase_ATP-bd"/>
</dbReference>
<dbReference type="AlphaFoldDB" id="A0A1W2AV52"/>
<feature type="domain" description="Helicase ATP-binding" evidence="1">
    <location>
        <begin position="72"/>
        <end position="147"/>
    </location>
</feature>
<dbReference type="Gene3D" id="3.40.50.10810">
    <property type="entry name" value="Tandem AAA-ATPase domain"/>
    <property type="match status" value="1"/>
</dbReference>
<name>A0A1W2AV52_9BACT</name>
<gene>
    <name evidence="2" type="ORF">SAMN02746065_10697</name>
</gene>
<dbReference type="EMBL" id="FWXY01000006">
    <property type="protein sequence ID" value="SMC64576.1"/>
    <property type="molecule type" value="Genomic_DNA"/>
</dbReference>
<protein>
    <submittedName>
        <fullName evidence="2">SNF2 family N-terminal domain-containing protein</fullName>
    </submittedName>
</protein>
<evidence type="ECO:0000259" key="1">
    <source>
        <dbReference type="PROSITE" id="PS51192"/>
    </source>
</evidence>
<dbReference type="InterPro" id="IPR000330">
    <property type="entry name" value="SNF2_N"/>
</dbReference>
<dbReference type="GO" id="GO:0005524">
    <property type="term" value="F:ATP binding"/>
    <property type="evidence" value="ECO:0007669"/>
    <property type="project" value="InterPro"/>
</dbReference>
<dbReference type="STRING" id="1121400.SAMN02746065_10697"/>
<dbReference type="Pfam" id="PF00176">
    <property type="entry name" value="SNF2-rel_dom"/>
    <property type="match status" value="1"/>
</dbReference>
<dbReference type="PANTHER" id="PTHR45629:SF7">
    <property type="entry name" value="DNA EXCISION REPAIR PROTEIN ERCC-6-RELATED"/>
    <property type="match status" value="1"/>
</dbReference>
<organism evidence="2 3">
    <name type="scientific">Desulfocicer vacuolatum DSM 3385</name>
    <dbReference type="NCBI Taxonomy" id="1121400"/>
    <lineage>
        <taxon>Bacteria</taxon>
        <taxon>Pseudomonadati</taxon>
        <taxon>Thermodesulfobacteriota</taxon>
        <taxon>Desulfobacteria</taxon>
        <taxon>Desulfobacterales</taxon>
        <taxon>Desulfobacteraceae</taxon>
        <taxon>Desulfocicer</taxon>
    </lineage>
</organism>
<keyword evidence="3" id="KW-1185">Reference proteome</keyword>
<accession>A0A1W2AV52</accession>
<dbReference type="PANTHER" id="PTHR45629">
    <property type="entry name" value="SNF2/RAD54 FAMILY MEMBER"/>
    <property type="match status" value="1"/>
</dbReference>
<evidence type="ECO:0000313" key="2">
    <source>
        <dbReference type="EMBL" id="SMC64576.1"/>
    </source>
</evidence>
<dbReference type="InterPro" id="IPR050496">
    <property type="entry name" value="SNF2_RAD54_helicase_repair"/>
</dbReference>
<dbReference type="InterPro" id="IPR038718">
    <property type="entry name" value="SNF2-like_sf"/>
</dbReference>